<dbReference type="AlphaFoldDB" id="A0A0G2HCV7"/>
<dbReference type="GO" id="GO:0016705">
    <property type="term" value="F:oxidoreductase activity, acting on paired donors, with incorporation or reduction of molecular oxygen"/>
    <property type="evidence" value="ECO:0007669"/>
    <property type="project" value="InterPro"/>
</dbReference>
<organism evidence="9 10">
    <name type="scientific">Diaporthe ampelina</name>
    <dbReference type="NCBI Taxonomy" id="1214573"/>
    <lineage>
        <taxon>Eukaryota</taxon>
        <taxon>Fungi</taxon>
        <taxon>Dikarya</taxon>
        <taxon>Ascomycota</taxon>
        <taxon>Pezizomycotina</taxon>
        <taxon>Sordariomycetes</taxon>
        <taxon>Sordariomycetidae</taxon>
        <taxon>Diaporthales</taxon>
        <taxon>Diaporthaceae</taxon>
        <taxon>Diaporthe</taxon>
    </lineage>
</organism>
<evidence type="ECO:0000256" key="1">
    <source>
        <dbReference type="ARBA" id="ARBA00001971"/>
    </source>
</evidence>
<dbReference type="Gene3D" id="1.10.630.10">
    <property type="entry name" value="Cytochrome P450"/>
    <property type="match status" value="1"/>
</dbReference>
<dbReference type="Proteomes" id="UP000034680">
    <property type="component" value="Unassembled WGS sequence"/>
</dbReference>
<proteinExistence type="inferred from homology"/>
<comment type="caution">
    <text evidence="9">The sequence shown here is derived from an EMBL/GenBank/DDBJ whole genome shotgun (WGS) entry which is preliminary data.</text>
</comment>
<keyword evidence="8" id="KW-0472">Membrane</keyword>
<keyword evidence="5" id="KW-0560">Oxidoreductase</keyword>
<dbReference type="SUPFAM" id="SSF48264">
    <property type="entry name" value="Cytochrome P450"/>
    <property type="match status" value="1"/>
</dbReference>
<dbReference type="InterPro" id="IPR036396">
    <property type="entry name" value="Cyt_P450_sf"/>
</dbReference>
<evidence type="ECO:0000256" key="4">
    <source>
        <dbReference type="ARBA" id="ARBA00022723"/>
    </source>
</evidence>
<dbReference type="PRINTS" id="PR00463">
    <property type="entry name" value="EP450I"/>
</dbReference>
<dbReference type="EMBL" id="LCUC01000267">
    <property type="protein sequence ID" value="KKY32998.1"/>
    <property type="molecule type" value="Genomic_DNA"/>
</dbReference>
<evidence type="ECO:0000256" key="8">
    <source>
        <dbReference type="SAM" id="Phobius"/>
    </source>
</evidence>
<dbReference type="GO" id="GO:0005506">
    <property type="term" value="F:iron ion binding"/>
    <property type="evidence" value="ECO:0007669"/>
    <property type="project" value="InterPro"/>
</dbReference>
<keyword evidence="3" id="KW-0349">Heme</keyword>
<keyword evidence="8" id="KW-1133">Transmembrane helix</keyword>
<accession>A0A0G2HCV7</accession>
<keyword evidence="6" id="KW-0408">Iron</keyword>
<evidence type="ECO:0000313" key="9">
    <source>
        <dbReference type="EMBL" id="KKY32998.1"/>
    </source>
</evidence>
<sequence>MAVVGINTPGLSLGNWLMIAPLSLIGYLLSHVCFNVFFHPLRKYPGPFWMGASRISYCYRLVTGRLPFDILELHRQYGEVVRIAPNELVFANAQAWKDIMGHRGPGEPEMQKAPQMYNVLKDQPPTIVNAARVEHGRLRRQLAHGFSDRSMREQQPIIIGYVNLLIRQLHEKCEGGKRALDAVAWYNYTTFDVIGDLAFGEPFGSLQSGEYHPWIAMIFQSIKIGTLFQSAGFFPWIKTALMKSIPKSRMKTREQHLKLTKEKLLKRMDLGSERNDLIEGLLRKKDDLNLDFIDSKKIGRLQMNTSLLIIAGSETTATLLSGVTYLLTTNPEALRRLTEEVRSTFQTEEEIDFTSTVVSQYHYALYHNERFFAKPQEFHPERWLGDPEFATDDRDVFREFLAPMKYGFFESLLLPLVKTNTISTF</sequence>
<reference evidence="9 10" key="1">
    <citation type="submission" date="2015-05" db="EMBL/GenBank/DDBJ databases">
        <title>Distinctive expansion of gene families associated with plant cell wall degradation and secondary metabolism in the genomes of grapevine trunk pathogens.</title>
        <authorList>
            <person name="Lawrence D.P."/>
            <person name="Travadon R."/>
            <person name="Rolshausen P.E."/>
            <person name="Baumgartner K."/>
        </authorList>
    </citation>
    <scope>NUCLEOTIDE SEQUENCE [LARGE SCALE GENOMIC DNA]</scope>
    <source>
        <strain evidence="9">DA912</strain>
    </source>
</reference>
<dbReference type="STRING" id="1214573.A0A0G2HCV7"/>
<evidence type="ECO:0000256" key="6">
    <source>
        <dbReference type="ARBA" id="ARBA00023004"/>
    </source>
</evidence>
<dbReference type="InterPro" id="IPR050121">
    <property type="entry name" value="Cytochrome_P450_monoxygenase"/>
</dbReference>
<dbReference type="CDD" id="cd11058">
    <property type="entry name" value="CYP60B-like"/>
    <property type="match status" value="1"/>
</dbReference>
<evidence type="ECO:0000256" key="7">
    <source>
        <dbReference type="ARBA" id="ARBA00023033"/>
    </source>
</evidence>
<evidence type="ECO:0000256" key="2">
    <source>
        <dbReference type="ARBA" id="ARBA00010617"/>
    </source>
</evidence>
<keyword evidence="7" id="KW-0503">Monooxygenase</keyword>
<dbReference type="OrthoDB" id="1470350at2759"/>
<evidence type="ECO:0000256" key="3">
    <source>
        <dbReference type="ARBA" id="ARBA00022617"/>
    </source>
</evidence>
<evidence type="ECO:0000256" key="5">
    <source>
        <dbReference type="ARBA" id="ARBA00023002"/>
    </source>
</evidence>
<feature type="transmembrane region" description="Helical" evidence="8">
    <location>
        <begin position="16"/>
        <end position="38"/>
    </location>
</feature>
<comment type="cofactor">
    <cofactor evidence="1">
        <name>heme</name>
        <dbReference type="ChEBI" id="CHEBI:30413"/>
    </cofactor>
</comment>
<comment type="similarity">
    <text evidence="2">Belongs to the cytochrome P450 family.</text>
</comment>
<dbReference type="GO" id="GO:0020037">
    <property type="term" value="F:heme binding"/>
    <property type="evidence" value="ECO:0007669"/>
    <property type="project" value="InterPro"/>
</dbReference>
<evidence type="ECO:0000313" key="10">
    <source>
        <dbReference type="Proteomes" id="UP000034680"/>
    </source>
</evidence>
<keyword evidence="10" id="KW-1185">Reference proteome</keyword>
<name>A0A0G2HCV7_9PEZI</name>
<keyword evidence="4" id="KW-0479">Metal-binding</keyword>
<gene>
    <name evidence="9" type="ORF">UCDDA912_g07054</name>
</gene>
<protein>
    <submittedName>
        <fullName evidence="9">Putative cytochrome p450</fullName>
    </submittedName>
</protein>
<reference evidence="9 10" key="2">
    <citation type="submission" date="2015-05" db="EMBL/GenBank/DDBJ databases">
        <authorList>
            <person name="Morales-Cruz A."/>
            <person name="Amrine K.C."/>
            <person name="Cantu D."/>
        </authorList>
    </citation>
    <scope>NUCLEOTIDE SEQUENCE [LARGE SCALE GENOMIC DNA]</scope>
    <source>
        <strain evidence="9">DA912</strain>
    </source>
</reference>
<dbReference type="GO" id="GO:0004497">
    <property type="term" value="F:monooxygenase activity"/>
    <property type="evidence" value="ECO:0007669"/>
    <property type="project" value="UniProtKB-KW"/>
</dbReference>
<dbReference type="InterPro" id="IPR001128">
    <property type="entry name" value="Cyt_P450"/>
</dbReference>
<dbReference type="Pfam" id="PF00067">
    <property type="entry name" value="p450"/>
    <property type="match status" value="1"/>
</dbReference>
<dbReference type="PANTHER" id="PTHR24305">
    <property type="entry name" value="CYTOCHROME P450"/>
    <property type="match status" value="1"/>
</dbReference>
<dbReference type="PANTHER" id="PTHR24305:SF230">
    <property type="entry name" value="P450, PUTATIVE (EUROFUNG)-RELATED"/>
    <property type="match status" value="1"/>
</dbReference>
<keyword evidence="8" id="KW-0812">Transmembrane</keyword>
<dbReference type="InterPro" id="IPR002401">
    <property type="entry name" value="Cyt_P450_E_grp-I"/>
</dbReference>